<dbReference type="PANTHER" id="PTHR30600">
    <property type="entry name" value="CYTOCHROME C PEROXIDASE-RELATED"/>
    <property type="match status" value="1"/>
</dbReference>
<dbReference type="SUPFAM" id="SSF46626">
    <property type="entry name" value="Cytochrome c"/>
    <property type="match status" value="2"/>
</dbReference>
<dbReference type="Gene3D" id="1.10.760.10">
    <property type="entry name" value="Cytochrome c-like domain"/>
    <property type="match status" value="2"/>
</dbReference>
<keyword evidence="7 8" id="KW-0408">Iron</keyword>
<protein>
    <submittedName>
        <fullName evidence="10">Cytochrome-c peroxidase</fullName>
    </submittedName>
</protein>
<keyword evidence="2 8" id="KW-0349">Heme</keyword>
<dbReference type="PIRSF" id="PIRSF000294">
    <property type="entry name" value="Cytochrome-c_peroxidase"/>
    <property type="match status" value="1"/>
</dbReference>
<evidence type="ECO:0000313" key="11">
    <source>
        <dbReference type="Proteomes" id="UP001311730"/>
    </source>
</evidence>
<keyword evidence="4" id="KW-0732">Signal</keyword>
<keyword evidence="3 8" id="KW-0479">Metal-binding</keyword>
<sequence>MSISNKIFEINTLRFFIFILFFSCQREEVSKIESFDNPIISLKKPSNFPEFDTYNLRTNAPTLIGVEIGKKLFYDKQLSRDNTISCNSCHISTYAYGDNNSQAIGIKGRVGLRNTPPIQNMIFLNTYMWDGAVIDLKDQPIIPIITHEEMDSSIGHILEKIRKEDSYIRLFKKAYSDGEITSGRILECLAQYMFTLISADSKYDKVIRNEGVTFTPEEQKGYHIFQQKCSSCHKEPLFTDQSVRNIGFPKNPNKIEEKGVARVSGEKTDLYKFRVPTLRNIEVTAPYGDHGQFASLEEVLSFLSQGVEDDSNLDPYLKENGNRIPLSEEEQKYLISFLKTLTDNTFIQNN</sequence>
<dbReference type="EMBL" id="JAYKBW010000016">
    <property type="protein sequence ID" value="MEB3076156.1"/>
    <property type="molecule type" value="Genomic_DNA"/>
</dbReference>
<dbReference type="Pfam" id="PF03150">
    <property type="entry name" value="CCP_MauG"/>
    <property type="match status" value="1"/>
</dbReference>
<proteinExistence type="predicted"/>
<dbReference type="InterPro" id="IPR026259">
    <property type="entry name" value="MauG/Cytc_peroxidase"/>
</dbReference>
<dbReference type="GO" id="GO:0004601">
    <property type="term" value="F:peroxidase activity"/>
    <property type="evidence" value="ECO:0007669"/>
    <property type="project" value="UniProtKB-KW"/>
</dbReference>
<dbReference type="PROSITE" id="PS51007">
    <property type="entry name" value="CYTC"/>
    <property type="match status" value="1"/>
</dbReference>
<evidence type="ECO:0000256" key="2">
    <source>
        <dbReference type="ARBA" id="ARBA00022617"/>
    </source>
</evidence>
<dbReference type="InterPro" id="IPR051395">
    <property type="entry name" value="Cytochrome_c_Peroxidase/MauG"/>
</dbReference>
<evidence type="ECO:0000256" key="4">
    <source>
        <dbReference type="ARBA" id="ARBA00022729"/>
    </source>
</evidence>
<accession>A0ABU5ZB10</accession>
<keyword evidence="6" id="KW-0560">Oxidoreductase</keyword>
<evidence type="ECO:0000313" key="10">
    <source>
        <dbReference type="EMBL" id="MEB3076156.1"/>
    </source>
</evidence>
<evidence type="ECO:0000256" key="5">
    <source>
        <dbReference type="ARBA" id="ARBA00022764"/>
    </source>
</evidence>
<keyword evidence="10" id="KW-0575">Peroxidase</keyword>
<reference evidence="10 11" key="1">
    <citation type="submission" date="2023-12" db="EMBL/GenBank/DDBJ databases">
        <title>Genomic sequences of Capnocytophaga and Parvimonas strains.</title>
        <authorList>
            <person name="Watt R.M."/>
            <person name="Wang M."/>
            <person name="Yang T."/>
            <person name="Tong W.M."/>
        </authorList>
    </citation>
    <scope>NUCLEOTIDE SEQUENCE [LARGE SCALE GENOMIC DNA]</scope>
    <source>
        <strain evidence="10 11">CCUG 13096</strain>
    </source>
</reference>
<dbReference type="RefSeq" id="WP_323984206.1">
    <property type="nucleotide sequence ID" value="NZ_JAYKBW010000016.1"/>
</dbReference>
<comment type="subcellular location">
    <subcellularLocation>
        <location evidence="1">Periplasm</location>
    </subcellularLocation>
</comment>
<dbReference type="InterPro" id="IPR036909">
    <property type="entry name" value="Cyt_c-like_dom_sf"/>
</dbReference>
<evidence type="ECO:0000256" key="7">
    <source>
        <dbReference type="ARBA" id="ARBA00023004"/>
    </source>
</evidence>
<dbReference type="InterPro" id="IPR004852">
    <property type="entry name" value="Di-haem_cyt_c_peroxidsae"/>
</dbReference>
<feature type="domain" description="Cytochrome c" evidence="9">
    <location>
        <begin position="216"/>
        <end position="342"/>
    </location>
</feature>
<dbReference type="Proteomes" id="UP001311730">
    <property type="component" value="Unassembled WGS sequence"/>
</dbReference>
<comment type="caution">
    <text evidence="10">The sequence shown here is derived from an EMBL/GenBank/DDBJ whole genome shotgun (WGS) entry which is preliminary data.</text>
</comment>
<evidence type="ECO:0000256" key="1">
    <source>
        <dbReference type="ARBA" id="ARBA00004418"/>
    </source>
</evidence>
<dbReference type="InterPro" id="IPR009056">
    <property type="entry name" value="Cyt_c-like_dom"/>
</dbReference>
<evidence type="ECO:0000256" key="8">
    <source>
        <dbReference type="PROSITE-ProRule" id="PRU00433"/>
    </source>
</evidence>
<gene>
    <name evidence="10" type="ORF">VJJ08_12750</name>
</gene>
<keyword evidence="11" id="KW-1185">Reference proteome</keyword>
<evidence type="ECO:0000259" key="9">
    <source>
        <dbReference type="PROSITE" id="PS51007"/>
    </source>
</evidence>
<evidence type="ECO:0000256" key="3">
    <source>
        <dbReference type="ARBA" id="ARBA00022723"/>
    </source>
</evidence>
<name>A0ABU5ZB10_9FLAO</name>
<keyword evidence="5" id="KW-0574">Periplasm</keyword>
<evidence type="ECO:0000256" key="6">
    <source>
        <dbReference type="ARBA" id="ARBA00023002"/>
    </source>
</evidence>
<organism evidence="10 11">
    <name type="scientific">Capnocytophaga gingivalis</name>
    <dbReference type="NCBI Taxonomy" id="1017"/>
    <lineage>
        <taxon>Bacteria</taxon>
        <taxon>Pseudomonadati</taxon>
        <taxon>Bacteroidota</taxon>
        <taxon>Flavobacteriia</taxon>
        <taxon>Flavobacteriales</taxon>
        <taxon>Flavobacteriaceae</taxon>
        <taxon>Capnocytophaga</taxon>
    </lineage>
</organism>